<dbReference type="InterPro" id="IPR011990">
    <property type="entry name" value="TPR-like_helical_dom_sf"/>
</dbReference>
<gene>
    <name evidence="8" type="ORF">GCM10022257_09410</name>
</gene>
<keyword evidence="3 6" id="KW-0732">Signal</keyword>
<accession>A0ABP8E9U3</accession>
<dbReference type="SUPFAM" id="SSF48452">
    <property type="entry name" value="TPR-like"/>
    <property type="match status" value="1"/>
</dbReference>
<feature type="domain" description="RagB/SusD" evidence="7">
    <location>
        <begin position="272"/>
        <end position="518"/>
    </location>
</feature>
<reference evidence="9" key="1">
    <citation type="journal article" date="2019" name="Int. J. Syst. Evol. Microbiol.">
        <title>The Global Catalogue of Microorganisms (GCM) 10K type strain sequencing project: providing services to taxonomists for standard genome sequencing and annotation.</title>
        <authorList>
            <consortium name="The Broad Institute Genomics Platform"/>
            <consortium name="The Broad Institute Genome Sequencing Center for Infectious Disease"/>
            <person name="Wu L."/>
            <person name="Ma J."/>
        </authorList>
    </citation>
    <scope>NUCLEOTIDE SEQUENCE [LARGE SCALE GENOMIC DNA]</scope>
    <source>
        <strain evidence="9">JCM 17452</strain>
    </source>
</reference>
<sequence>MKKRTSKMKVTLLYAFIAMFVLSCTDLDLIVDDSIVSESTGDGFTGVADAQSSLDNLYNAIRGQIEPQDGYYALQEVSSDELLIPTRGTDWGDNGIWRVLHTHTWPASHQYVLNVWNAFNSDIFLANQIIDSRSNAPADVLAQAKFLRAYSMWVILDLYGQVPFREVDEGPEINPRVLSNTEALAFILQDISDAMPDLPTIGPTGTTNLASKAAANFLKARVMLNAGIYRGEGAPNSSDMADVISAVDAIAADGFALQSGYFDLFDGTANNERVWYTTAGTGNRMWGGLHYNMPSTDNSGGGWNGFTTLGAFYDSFEGNPNSNYVGDNQEERRGWVPDASNADATNQGFFYGFGIGQQYNASGSPIQARANKPLVFTKDLPGLVGNSDVTGIRVLKYHPSNGAFYGGVILFRYADALLMKAEALMRTGDDPTSLVNELRTLRGAQPLGSVSESDLLAERGRELYIEMVRRTDLIRFGKFVEEYEFMDPSAVGDVTKNLYPIPANALLSNPNLVQNPGY</sequence>
<evidence type="ECO:0000256" key="4">
    <source>
        <dbReference type="ARBA" id="ARBA00023136"/>
    </source>
</evidence>
<evidence type="ECO:0000313" key="8">
    <source>
        <dbReference type="EMBL" id="GAA4268840.1"/>
    </source>
</evidence>
<comment type="similarity">
    <text evidence="2">Belongs to the SusD family.</text>
</comment>
<protein>
    <submittedName>
        <fullName evidence="8">RagB/SusD family nutrient uptake outer membrane protein</fullName>
    </submittedName>
</protein>
<dbReference type="RefSeq" id="WP_139001225.1">
    <property type="nucleotide sequence ID" value="NZ_BAABAV010000001.1"/>
</dbReference>
<dbReference type="Gene3D" id="1.25.40.390">
    <property type="match status" value="1"/>
</dbReference>
<dbReference type="Proteomes" id="UP001500027">
    <property type="component" value="Unassembled WGS sequence"/>
</dbReference>
<evidence type="ECO:0000256" key="2">
    <source>
        <dbReference type="ARBA" id="ARBA00006275"/>
    </source>
</evidence>
<proteinExistence type="inferred from homology"/>
<comment type="caution">
    <text evidence="8">The sequence shown here is derived from an EMBL/GenBank/DDBJ whole genome shotgun (WGS) entry which is preliminary data.</text>
</comment>
<evidence type="ECO:0000259" key="7">
    <source>
        <dbReference type="Pfam" id="PF07980"/>
    </source>
</evidence>
<evidence type="ECO:0000256" key="1">
    <source>
        <dbReference type="ARBA" id="ARBA00004442"/>
    </source>
</evidence>
<comment type="subcellular location">
    <subcellularLocation>
        <location evidence="1">Cell outer membrane</location>
    </subcellularLocation>
</comment>
<evidence type="ECO:0000256" key="6">
    <source>
        <dbReference type="SAM" id="SignalP"/>
    </source>
</evidence>
<keyword evidence="5" id="KW-0998">Cell outer membrane</keyword>
<feature type="chain" id="PRO_5045707952" evidence="6">
    <location>
        <begin position="24"/>
        <end position="518"/>
    </location>
</feature>
<evidence type="ECO:0000313" key="9">
    <source>
        <dbReference type="Proteomes" id="UP001500027"/>
    </source>
</evidence>
<keyword evidence="9" id="KW-1185">Reference proteome</keyword>
<evidence type="ECO:0000256" key="5">
    <source>
        <dbReference type="ARBA" id="ARBA00023237"/>
    </source>
</evidence>
<evidence type="ECO:0000256" key="3">
    <source>
        <dbReference type="ARBA" id="ARBA00022729"/>
    </source>
</evidence>
<dbReference type="EMBL" id="BAABAV010000001">
    <property type="protein sequence ID" value="GAA4268840.1"/>
    <property type="molecule type" value="Genomic_DNA"/>
</dbReference>
<dbReference type="PROSITE" id="PS51257">
    <property type="entry name" value="PROKAR_LIPOPROTEIN"/>
    <property type="match status" value="1"/>
</dbReference>
<organism evidence="8 9">
    <name type="scientific">Hyunsoonleella aestuarii</name>
    <dbReference type="NCBI Taxonomy" id="912802"/>
    <lineage>
        <taxon>Bacteria</taxon>
        <taxon>Pseudomonadati</taxon>
        <taxon>Bacteroidota</taxon>
        <taxon>Flavobacteriia</taxon>
        <taxon>Flavobacteriales</taxon>
        <taxon>Flavobacteriaceae</taxon>
    </lineage>
</organism>
<dbReference type="InterPro" id="IPR012944">
    <property type="entry name" value="SusD_RagB_dom"/>
</dbReference>
<feature type="signal peptide" evidence="6">
    <location>
        <begin position="1"/>
        <end position="23"/>
    </location>
</feature>
<dbReference type="Pfam" id="PF07980">
    <property type="entry name" value="SusD_RagB"/>
    <property type="match status" value="1"/>
</dbReference>
<keyword evidence="4" id="KW-0472">Membrane</keyword>
<name>A0ABP8E9U3_9FLAO</name>